<sequence length="193" mass="20701">MSGPTQGYPKSQASVPPKVSPEPPAVVVARILPGRFCSRRATINGRFGAAWPIRPSASSSVIPSSHLLLYSLGTVGLFLYFHQSKARDTPVGKALHAPVKPNTHGVASSQPGARQAAYHAEPHSPRGLAPYVLPHLSEAEKAELEIVPVPRHVGTFGKTMKQAAVLDRKGHQESIDAARDKARNEMPVRDQST</sequence>
<accession>W3VKI2</accession>
<proteinExistence type="predicted"/>
<protein>
    <submittedName>
        <fullName evidence="2">Uncharacterized protein</fullName>
    </submittedName>
</protein>
<dbReference type="AlphaFoldDB" id="W3VKI2"/>
<dbReference type="OrthoDB" id="3141857at2759"/>
<gene>
    <name evidence="2" type="ORF">PaG_03581</name>
</gene>
<feature type="region of interest" description="Disordered" evidence="1">
    <location>
        <begin position="1"/>
        <end position="21"/>
    </location>
</feature>
<dbReference type="HOGENOM" id="CLU_1409356_0_0_1"/>
<organism evidence="2 3">
    <name type="scientific">Moesziomyces aphidis</name>
    <name type="common">Pseudozyma aphidis</name>
    <dbReference type="NCBI Taxonomy" id="84754"/>
    <lineage>
        <taxon>Eukaryota</taxon>
        <taxon>Fungi</taxon>
        <taxon>Dikarya</taxon>
        <taxon>Basidiomycota</taxon>
        <taxon>Ustilaginomycotina</taxon>
        <taxon>Ustilaginomycetes</taxon>
        <taxon>Ustilaginales</taxon>
        <taxon>Ustilaginaceae</taxon>
        <taxon>Moesziomyces</taxon>
    </lineage>
</organism>
<evidence type="ECO:0000313" key="2">
    <source>
        <dbReference type="EMBL" id="ETS62025.1"/>
    </source>
</evidence>
<feature type="compositionally biased region" description="Polar residues" evidence="1">
    <location>
        <begin position="1"/>
        <end position="14"/>
    </location>
</feature>
<reference evidence="2 3" key="1">
    <citation type="journal article" date="2014" name="Genome Announc.">
        <title>Genome sequence of the basidiomycetous fungus Pseudozyma aphidis DSM70725, an efficient producer of biosurfactant mannosylerythritol lipids.</title>
        <authorList>
            <person name="Lorenz S."/>
            <person name="Guenther M."/>
            <person name="Grumaz C."/>
            <person name="Rupp S."/>
            <person name="Zibek S."/>
            <person name="Sohn K."/>
        </authorList>
    </citation>
    <scope>NUCLEOTIDE SEQUENCE [LARGE SCALE GENOMIC DNA]</scope>
    <source>
        <strain evidence="3">ATCC 32657 / CBS 517.83 / DSM 70725 / JCM 10318 / NBRC 10182 / NRRL Y-7954 / St-0401</strain>
    </source>
</reference>
<feature type="region of interest" description="Disordered" evidence="1">
    <location>
        <begin position="164"/>
        <end position="193"/>
    </location>
</feature>
<keyword evidence="3" id="KW-1185">Reference proteome</keyword>
<evidence type="ECO:0000256" key="1">
    <source>
        <dbReference type="SAM" id="MobiDB-lite"/>
    </source>
</evidence>
<evidence type="ECO:0000313" key="3">
    <source>
        <dbReference type="Proteomes" id="UP000019462"/>
    </source>
</evidence>
<dbReference type="Proteomes" id="UP000019462">
    <property type="component" value="Unassembled WGS sequence"/>
</dbReference>
<feature type="region of interest" description="Disordered" evidence="1">
    <location>
        <begin position="101"/>
        <end position="123"/>
    </location>
</feature>
<feature type="compositionally biased region" description="Basic and acidic residues" evidence="1">
    <location>
        <begin position="166"/>
        <end position="193"/>
    </location>
</feature>
<name>W3VKI2_MOEAP</name>
<dbReference type="EMBL" id="AWNI01000012">
    <property type="protein sequence ID" value="ETS62025.1"/>
    <property type="molecule type" value="Genomic_DNA"/>
</dbReference>
<comment type="caution">
    <text evidence="2">The sequence shown here is derived from an EMBL/GenBank/DDBJ whole genome shotgun (WGS) entry which is preliminary data.</text>
</comment>